<protein>
    <submittedName>
        <fullName evidence="1">Uncharacterized protein</fullName>
    </submittedName>
</protein>
<dbReference type="Proteomes" id="UP001164929">
    <property type="component" value="Chromosome 8"/>
</dbReference>
<evidence type="ECO:0000313" key="2">
    <source>
        <dbReference type="Proteomes" id="UP001164929"/>
    </source>
</evidence>
<sequence>MHRELAVRGREGAMQRGWFARDAASVGWAIDAREETHGCCCTTAGAFLASSRDFGEEHDRERVTGCEERAFYFLQGATLGSSRFFFLSFLSFCNLLGVSCASFSPPLFTYIEIYIYSARVSLRVETKFQSNSFSFFKFEFD</sequence>
<organism evidence="1 2">
    <name type="scientific">Populus alba x Populus x berolinensis</name>
    <dbReference type="NCBI Taxonomy" id="444605"/>
    <lineage>
        <taxon>Eukaryota</taxon>
        <taxon>Viridiplantae</taxon>
        <taxon>Streptophyta</taxon>
        <taxon>Embryophyta</taxon>
        <taxon>Tracheophyta</taxon>
        <taxon>Spermatophyta</taxon>
        <taxon>Magnoliopsida</taxon>
        <taxon>eudicotyledons</taxon>
        <taxon>Gunneridae</taxon>
        <taxon>Pentapetalae</taxon>
        <taxon>rosids</taxon>
        <taxon>fabids</taxon>
        <taxon>Malpighiales</taxon>
        <taxon>Salicaceae</taxon>
        <taxon>Saliceae</taxon>
        <taxon>Populus</taxon>
    </lineage>
</organism>
<dbReference type="EMBL" id="JAQIZT010000008">
    <property type="protein sequence ID" value="KAJ6989392.1"/>
    <property type="molecule type" value="Genomic_DNA"/>
</dbReference>
<evidence type="ECO:0000313" key="1">
    <source>
        <dbReference type="EMBL" id="KAJ6989392.1"/>
    </source>
</evidence>
<name>A0AAD6QFF6_9ROSI</name>
<keyword evidence="2" id="KW-1185">Reference proteome</keyword>
<proteinExistence type="predicted"/>
<reference evidence="1" key="1">
    <citation type="journal article" date="2023" name="Mol. Ecol. Resour.">
        <title>Chromosome-level genome assembly of a triploid poplar Populus alba 'Berolinensis'.</title>
        <authorList>
            <person name="Chen S."/>
            <person name="Yu Y."/>
            <person name="Wang X."/>
            <person name="Wang S."/>
            <person name="Zhang T."/>
            <person name="Zhou Y."/>
            <person name="He R."/>
            <person name="Meng N."/>
            <person name="Wang Y."/>
            <person name="Liu W."/>
            <person name="Liu Z."/>
            <person name="Liu J."/>
            <person name="Guo Q."/>
            <person name="Huang H."/>
            <person name="Sederoff R.R."/>
            <person name="Wang G."/>
            <person name="Qu G."/>
            <person name="Chen S."/>
        </authorList>
    </citation>
    <scope>NUCLEOTIDE SEQUENCE</scope>
    <source>
        <strain evidence="1">SC-2020</strain>
    </source>
</reference>
<gene>
    <name evidence="1" type="ORF">NC653_022086</name>
</gene>
<accession>A0AAD6QFF6</accession>
<dbReference type="AlphaFoldDB" id="A0AAD6QFF6"/>
<comment type="caution">
    <text evidence="1">The sequence shown here is derived from an EMBL/GenBank/DDBJ whole genome shotgun (WGS) entry which is preliminary data.</text>
</comment>